<evidence type="ECO:0000313" key="2">
    <source>
        <dbReference type="EMBL" id="REG10481.1"/>
    </source>
</evidence>
<name>A0A347ZUF2_9CHLR</name>
<dbReference type="Proteomes" id="UP000256388">
    <property type="component" value="Unassembled WGS sequence"/>
</dbReference>
<dbReference type="OrthoDB" id="418728at2"/>
<feature type="compositionally biased region" description="Polar residues" evidence="1">
    <location>
        <begin position="330"/>
        <end position="339"/>
    </location>
</feature>
<accession>A0A347ZUF2</accession>
<dbReference type="EMBL" id="QUMS01000001">
    <property type="protein sequence ID" value="REG10481.1"/>
    <property type="molecule type" value="Genomic_DNA"/>
</dbReference>
<proteinExistence type="predicted"/>
<gene>
    <name evidence="2" type="ORF">DFR64_0339</name>
</gene>
<dbReference type="Gene3D" id="3.60.15.10">
    <property type="entry name" value="Ribonuclease Z/Hydroxyacylglutathione hydrolase-like"/>
    <property type="match status" value="1"/>
</dbReference>
<comment type="caution">
    <text evidence="2">The sequence shown here is derived from an EMBL/GenBank/DDBJ whole genome shotgun (WGS) entry which is preliminary data.</text>
</comment>
<dbReference type="InterPro" id="IPR036866">
    <property type="entry name" value="RibonucZ/Hydroxyglut_hydro"/>
</dbReference>
<feature type="region of interest" description="Disordered" evidence="1">
    <location>
        <begin position="317"/>
        <end position="348"/>
    </location>
</feature>
<reference evidence="2 3" key="1">
    <citation type="submission" date="2018-08" db="EMBL/GenBank/DDBJ databases">
        <title>Genomic Encyclopedia of Type Strains, Phase IV (KMG-IV): sequencing the most valuable type-strain genomes for metagenomic binning, comparative biology and taxonomic classification.</title>
        <authorList>
            <person name="Goeker M."/>
        </authorList>
    </citation>
    <scope>NUCLEOTIDE SEQUENCE [LARGE SCALE GENOMIC DNA]</scope>
    <source>
        <strain evidence="2 3">DSM 23923</strain>
    </source>
</reference>
<organism evidence="2 3">
    <name type="scientific">Pelolinea submarina</name>
    <dbReference type="NCBI Taxonomy" id="913107"/>
    <lineage>
        <taxon>Bacteria</taxon>
        <taxon>Bacillati</taxon>
        <taxon>Chloroflexota</taxon>
        <taxon>Anaerolineae</taxon>
        <taxon>Anaerolineales</taxon>
        <taxon>Anaerolineaceae</taxon>
        <taxon>Pelolinea</taxon>
    </lineage>
</organism>
<protein>
    <submittedName>
        <fullName evidence="2">Uncharacterized protein</fullName>
    </submittedName>
</protein>
<dbReference type="RefSeq" id="WP_116223660.1">
    <property type="nucleotide sequence ID" value="NZ_AP018437.1"/>
</dbReference>
<dbReference type="AlphaFoldDB" id="A0A347ZUF2"/>
<sequence>MNPDHEQAEKAQAFQNAADQEARLLLKRPGLKLSQEAQELLLRSVSNATALENLRENFVESNGINELYPLYISRDMGKESIDLEGYDFQIVEGVATFCGFNDSNTHLRVLAPEWNIDKYYLGRITEDYKSLVHMNALRLSAYHEGVAEGDSEIGSASTKTGEVLDRLPQNISEKEFRALQNRMLYSVLEFTEEEGHLKNNTSVVLLLEWRGRRLLFTGDAEWDGKGMEEGRKNCCWDVMYGIPEVKKVLLNPLDYFKVSHHGSINGTPFEKQGFQKIVEKMVIPGRTEVVVSTKWGTHNKKNPIPSVNIMKDLGSLAKNKRKYPHDPDDQLQNEYQPQRTDQEPDLPDDTARYVETVFEPVD</sequence>
<evidence type="ECO:0000256" key="1">
    <source>
        <dbReference type="SAM" id="MobiDB-lite"/>
    </source>
</evidence>
<dbReference type="SUPFAM" id="SSF56281">
    <property type="entry name" value="Metallo-hydrolase/oxidoreductase"/>
    <property type="match status" value="1"/>
</dbReference>
<keyword evidence="3" id="KW-1185">Reference proteome</keyword>
<evidence type="ECO:0000313" key="3">
    <source>
        <dbReference type="Proteomes" id="UP000256388"/>
    </source>
</evidence>